<dbReference type="SMART" id="SM00164">
    <property type="entry name" value="TBC"/>
    <property type="match status" value="1"/>
</dbReference>
<gene>
    <name evidence="2" type="ORF">SteCoe_32095</name>
</gene>
<accession>A0A1R2AZV1</accession>
<dbReference type="InterPro" id="IPR036873">
    <property type="entry name" value="Rhodanese-like_dom_sf"/>
</dbReference>
<proteinExistence type="predicted"/>
<dbReference type="InterPro" id="IPR035969">
    <property type="entry name" value="Rab-GAP_TBC_sf"/>
</dbReference>
<dbReference type="Pfam" id="PF00566">
    <property type="entry name" value="RabGAP-TBC"/>
    <property type="match status" value="1"/>
</dbReference>
<evidence type="ECO:0000313" key="2">
    <source>
        <dbReference type="EMBL" id="OMJ70032.1"/>
    </source>
</evidence>
<keyword evidence="3" id="KW-1185">Reference proteome</keyword>
<dbReference type="GO" id="GO:0042147">
    <property type="term" value="P:retrograde transport, endosome to Golgi"/>
    <property type="evidence" value="ECO:0007669"/>
    <property type="project" value="InterPro"/>
</dbReference>
<dbReference type="PANTHER" id="PTHR13297">
    <property type="entry name" value="TBC1 DOMAIN FAMILY MEMBER 23-RELATED"/>
    <property type="match status" value="1"/>
</dbReference>
<dbReference type="GO" id="GO:0005829">
    <property type="term" value="C:cytosol"/>
    <property type="evidence" value="ECO:0007669"/>
    <property type="project" value="GOC"/>
</dbReference>
<dbReference type="EMBL" id="MPUH01001132">
    <property type="protein sequence ID" value="OMJ70032.1"/>
    <property type="molecule type" value="Genomic_DNA"/>
</dbReference>
<dbReference type="PANTHER" id="PTHR13297:SF5">
    <property type="entry name" value="TBC1 DOMAIN FAMILY MEMBER 23"/>
    <property type="match status" value="1"/>
</dbReference>
<organism evidence="2 3">
    <name type="scientific">Stentor coeruleus</name>
    <dbReference type="NCBI Taxonomy" id="5963"/>
    <lineage>
        <taxon>Eukaryota</taxon>
        <taxon>Sar</taxon>
        <taxon>Alveolata</taxon>
        <taxon>Ciliophora</taxon>
        <taxon>Postciliodesmatophora</taxon>
        <taxon>Heterotrichea</taxon>
        <taxon>Heterotrichida</taxon>
        <taxon>Stentoridae</taxon>
        <taxon>Stentor</taxon>
    </lineage>
</organism>
<dbReference type="SUPFAM" id="SSF52821">
    <property type="entry name" value="Rhodanese/Cell cycle control phosphatase"/>
    <property type="match status" value="1"/>
</dbReference>
<reference evidence="2 3" key="1">
    <citation type="submission" date="2016-11" db="EMBL/GenBank/DDBJ databases">
        <title>The macronuclear genome of Stentor coeruleus: a giant cell with tiny introns.</title>
        <authorList>
            <person name="Slabodnick M."/>
            <person name="Ruby J.G."/>
            <person name="Reiff S.B."/>
            <person name="Swart E.C."/>
            <person name="Gosai S."/>
            <person name="Prabakaran S."/>
            <person name="Witkowska E."/>
            <person name="Larue G.E."/>
            <person name="Fisher S."/>
            <person name="Freeman R.M."/>
            <person name="Gunawardena J."/>
            <person name="Chu W."/>
            <person name="Stover N.A."/>
            <person name="Gregory B.D."/>
            <person name="Nowacki M."/>
            <person name="Derisi J."/>
            <person name="Roy S.W."/>
            <person name="Marshall W.F."/>
            <person name="Sood P."/>
        </authorList>
    </citation>
    <scope>NUCLEOTIDE SEQUENCE [LARGE SCALE GENOMIC DNA]</scope>
    <source>
        <strain evidence="2">WM001</strain>
    </source>
</reference>
<evidence type="ECO:0000259" key="1">
    <source>
        <dbReference type="PROSITE" id="PS50086"/>
    </source>
</evidence>
<dbReference type="GO" id="GO:0005802">
    <property type="term" value="C:trans-Golgi network"/>
    <property type="evidence" value="ECO:0007669"/>
    <property type="project" value="TreeGrafter"/>
</dbReference>
<dbReference type="Gene3D" id="1.10.472.80">
    <property type="entry name" value="Ypt/Rab-GAP domain of gyp1p, domain 3"/>
    <property type="match status" value="1"/>
</dbReference>
<dbReference type="SUPFAM" id="SSF47923">
    <property type="entry name" value="Ypt/Rab-GAP domain of gyp1p"/>
    <property type="match status" value="2"/>
</dbReference>
<dbReference type="GO" id="GO:0099041">
    <property type="term" value="P:vesicle tethering to Golgi"/>
    <property type="evidence" value="ECO:0007669"/>
    <property type="project" value="TreeGrafter"/>
</dbReference>
<sequence length="601" mass="69972">MATVSNIGGRFDHWQTLLTVSNSEGFELQTSFDLPNQDIIKADIERVQSGSLSQTERELLECFLTKYCKEEKISYKQCMNEICAPFVLMTRSGVPTHVSYQYFKGFVQVTMPAMFADPDFRPLQAYFLVFRIVLRYHEPRLSAFFQLNNITPELYTTSWFLTAFAFKIDDLNLLYTLWYELLLEKDQLMLVYISIAFLQNFRSLIINKEDSIIAHAISQLSIATTEDLTSILQRAKNIKKCTPYSTRLRLMQYNFYSIDRIDETIISLEQEYCLILPVQEILHMAYPESKICDCIHVRCLWCAKRKEQISLMVIDCRTKKEQSSGAIPNTLLLPEETYKNHQIVLDYPDQFLESRGNVHICLMGSTNFKTSSFDIKQGSENGGGCEVQVMIENLLQAFLIKGFPYISVVDGGFEQCHEFITYFELEFLEHNPKKCKVCVKDRASHSILMKNKFKQTFMGRVKEPIEEKKRSKSQDQDKTGTEFTVNTMLRSRKTEGFKCWIYDKKANKDSEEKYVLLFNDMTFAYGRACPHEKFPVSLVYYANLDSLLKITSLREFPSVLNFIFAGQQNVMSFKFKSKDIARHIINQMKKYYAELRSPTKK</sequence>
<dbReference type="PROSITE" id="PS50086">
    <property type="entry name" value="TBC_RABGAP"/>
    <property type="match status" value="1"/>
</dbReference>
<dbReference type="AlphaFoldDB" id="A0A1R2AZV1"/>
<dbReference type="OrthoDB" id="1668230at2759"/>
<name>A0A1R2AZV1_9CILI</name>
<dbReference type="InterPro" id="IPR000195">
    <property type="entry name" value="Rab-GAP-TBC_dom"/>
</dbReference>
<dbReference type="InterPro" id="IPR039755">
    <property type="entry name" value="TBC1D23"/>
</dbReference>
<dbReference type="Proteomes" id="UP000187209">
    <property type="component" value="Unassembled WGS sequence"/>
</dbReference>
<comment type="caution">
    <text evidence="2">The sequence shown here is derived from an EMBL/GenBank/DDBJ whole genome shotgun (WGS) entry which is preliminary data.</text>
</comment>
<feature type="domain" description="Rab-GAP TBC" evidence="1">
    <location>
        <begin position="4"/>
        <end position="185"/>
    </location>
</feature>
<evidence type="ECO:0000313" key="3">
    <source>
        <dbReference type="Proteomes" id="UP000187209"/>
    </source>
</evidence>
<protein>
    <recommendedName>
        <fullName evidence="1">Rab-GAP TBC domain-containing protein</fullName>
    </recommendedName>
</protein>